<organism evidence="2 4">
    <name type="scientific">Roseinatronobacter monicus</name>
    <dbReference type="NCBI Taxonomy" id="393481"/>
    <lineage>
        <taxon>Bacteria</taxon>
        <taxon>Pseudomonadati</taxon>
        <taxon>Pseudomonadota</taxon>
        <taxon>Alphaproteobacteria</taxon>
        <taxon>Rhodobacterales</taxon>
        <taxon>Paracoccaceae</taxon>
        <taxon>Roseinatronobacter</taxon>
    </lineage>
</organism>
<evidence type="ECO:0000313" key="2">
    <source>
        <dbReference type="EMBL" id="TQM91480.1"/>
    </source>
</evidence>
<evidence type="ECO:0000313" key="3">
    <source>
        <dbReference type="EMBL" id="TQM94915.1"/>
    </source>
</evidence>
<dbReference type="EMBL" id="VFPT01000002">
    <property type="protein sequence ID" value="TQM90395.1"/>
    <property type="molecule type" value="Genomic_DNA"/>
</dbReference>
<dbReference type="EMBL" id="VFPT01000001">
    <property type="protein sequence ID" value="TQM94915.1"/>
    <property type="molecule type" value="Genomic_DNA"/>
</dbReference>
<gene>
    <name evidence="2" type="ORF">BD293_0031</name>
    <name evidence="3" type="ORF">BD293_3607</name>
    <name evidence="1" type="ORF">BD293_3774</name>
</gene>
<reference evidence="2 4" key="1">
    <citation type="submission" date="2019-06" db="EMBL/GenBank/DDBJ databases">
        <title>Genomic Encyclopedia of Archaeal and Bacterial Type Strains, Phase II (KMG-II): from individual species to whole genera.</title>
        <authorList>
            <person name="Goeker M."/>
        </authorList>
    </citation>
    <scope>NUCLEOTIDE SEQUENCE [LARGE SCALE GENOMIC DNA]</scope>
    <source>
        <strain evidence="2 4">DSM 18423</strain>
    </source>
</reference>
<protein>
    <submittedName>
        <fullName evidence="2">Uncharacterized protein</fullName>
    </submittedName>
</protein>
<sequence>MRDVTPNFWLDQSDGDEDTPAILRSTMTAIDLPIAGRYIDQVWQLGNAQEYLAFVTHGVLHEEQLSLLLIGENRLQEQIDISQPLAGTPPKISASVTQDHALEFQFPADRKWRLKVRALPAWHWPLQSPLITRQPRWRGRLKLTA</sequence>
<evidence type="ECO:0000313" key="4">
    <source>
        <dbReference type="Proteomes" id="UP000320582"/>
    </source>
</evidence>
<keyword evidence="4" id="KW-1185">Reference proteome</keyword>
<dbReference type="RefSeq" id="WP_142079278.1">
    <property type="nucleotide sequence ID" value="NZ_VFPT01000001.1"/>
</dbReference>
<dbReference type="EMBL" id="VFPT01000001">
    <property type="protein sequence ID" value="TQM91480.1"/>
    <property type="molecule type" value="Genomic_DNA"/>
</dbReference>
<dbReference type="Proteomes" id="UP000320582">
    <property type="component" value="Unassembled WGS sequence"/>
</dbReference>
<evidence type="ECO:0000313" key="1">
    <source>
        <dbReference type="EMBL" id="TQM90395.1"/>
    </source>
</evidence>
<name>A0A543K8R8_9RHOB</name>
<proteinExistence type="predicted"/>
<accession>A0A543K8R8</accession>
<dbReference type="AlphaFoldDB" id="A0A543K8R8"/>
<comment type="caution">
    <text evidence="2">The sequence shown here is derived from an EMBL/GenBank/DDBJ whole genome shotgun (WGS) entry which is preliminary data.</text>
</comment>